<dbReference type="SUPFAM" id="SSF109604">
    <property type="entry name" value="HD-domain/PDEase-like"/>
    <property type="match status" value="2"/>
</dbReference>
<comment type="caution">
    <text evidence="2">The sequence shown here is derived from an EMBL/GenBank/DDBJ whole genome shotgun (WGS) entry which is preliminary data.</text>
</comment>
<dbReference type="InterPro" id="IPR003607">
    <property type="entry name" value="HD/PDEase_dom"/>
</dbReference>
<feature type="domain" description="HD-GYP" evidence="1">
    <location>
        <begin position="247"/>
        <end position="440"/>
    </location>
</feature>
<dbReference type="Gene3D" id="1.10.3210.10">
    <property type="entry name" value="Hypothetical protein af1432"/>
    <property type="match status" value="2"/>
</dbReference>
<dbReference type="SMART" id="SM00471">
    <property type="entry name" value="HDc"/>
    <property type="match status" value="2"/>
</dbReference>
<sequence>MPVGIRATLPDLILAFSNSLDFAVPGYPNHHKMVAYLSFKIAEEMELPQEEKISLLTASLIHDAGLLSKEERGKPPLTDPRAPGIHRHGLFVYLLLKDGILNFFSQIEVDPHLLVLSEELRRQGFTSQMASIILYHHISWKDTKNPAENYILRSIMKFTAEEVPFSSFILHLSDMVYFLVDHNRFILHQSEEIRSKVKELAGKIIPTEVVEAFLKVSSRENIWLELMSPRLGLILRNSFPLPVDVFETRDVLLLSQLMCDFLDFKSFFTANHSRGVSETAEVLGKSFDFSEEELFMIKIAGYLHDLGKLAIPIEILEKQDKLNEHEFQLMKAHAFYTYEVLSDIKGFETIRDWAALHHERLDGSGYPFHLKDKDIPLGARIMAVADVFSALREKRPYRKVLEKNAIAEILQKQGEEGKLDKKVVSKLISQYEEIDSRFLDVQFTSFYRYQNLWSNIINILAPRA</sequence>
<proteinExistence type="predicted"/>
<dbReference type="Pfam" id="PF13487">
    <property type="entry name" value="HD_5"/>
    <property type="match status" value="1"/>
</dbReference>
<dbReference type="PROSITE" id="PS51832">
    <property type="entry name" value="HD_GYP"/>
    <property type="match status" value="1"/>
</dbReference>
<dbReference type="GO" id="GO:0004112">
    <property type="term" value="F:cyclic-nucleotide phosphodiesterase activity"/>
    <property type="evidence" value="ECO:0007669"/>
    <property type="project" value="TreeGrafter"/>
</dbReference>
<dbReference type="InterPro" id="IPR037522">
    <property type="entry name" value="HD_GYP_dom"/>
</dbReference>
<evidence type="ECO:0000313" key="2">
    <source>
        <dbReference type="EMBL" id="HGZ60150.1"/>
    </source>
</evidence>
<protein>
    <submittedName>
        <fullName evidence="2">HD domain-containing protein</fullName>
    </submittedName>
</protein>
<dbReference type="AlphaFoldDB" id="A0A7J3SKJ0"/>
<gene>
    <name evidence="2" type="ORF">ENW83_02960</name>
</gene>
<organism evidence="2">
    <name type="scientific">Fervidicoccus fontis</name>
    <dbReference type="NCBI Taxonomy" id="683846"/>
    <lineage>
        <taxon>Archaea</taxon>
        <taxon>Thermoproteota</taxon>
        <taxon>Thermoprotei</taxon>
        <taxon>Fervidicoccales</taxon>
        <taxon>Fervidicoccaceae</taxon>
        <taxon>Fervidicoccus</taxon>
    </lineage>
</organism>
<dbReference type="EMBL" id="DTLS01000082">
    <property type="protein sequence ID" value="HGZ60150.1"/>
    <property type="molecule type" value="Genomic_DNA"/>
</dbReference>
<dbReference type="PANTHER" id="PTHR43155">
    <property type="entry name" value="CYCLIC DI-GMP PHOSPHODIESTERASE PA4108-RELATED"/>
    <property type="match status" value="1"/>
</dbReference>
<reference evidence="2" key="1">
    <citation type="journal article" date="2020" name="mSystems">
        <title>Genome- and Community-Level Interaction Insights into Carbon Utilization and Element Cycling Functions of Hydrothermarchaeota in Hydrothermal Sediment.</title>
        <authorList>
            <person name="Zhou Z."/>
            <person name="Liu Y."/>
            <person name="Xu W."/>
            <person name="Pan J."/>
            <person name="Luo Z.H."/>
            <person name="Li M."/>
        </authorList>
    </citation>
    <scope>NUCLEOTIDE SEQUENCE [LARGE SCALE GENOMIC DNA]</scope>
    <source>
        <strain evidence="2">SpSt-885</strain>
    </source>
</reference>
<dbReference type="PANTHER" id="PTHR43155:SF1">
    <property type="entry name" value="3'3'-CGAMP-SPECIFIC PHOSPHODIESTERASE 1"/>
    <property type="match status" value="1"/>
</dbReference>
<evidence type="ECO:0000259" key="1">
    <source>
        <dbReference type="PROSITE" id="PS51832"/>
    </source>
</evidence>
<accession>A0A7J3SKJ0</accession>
<name>A0A7J3SKJ0_9CREN</name>
<dbReference type="GO" id="GO:0009214">
    <property type="term" value="P:cyclic nucleotide catabolic process"/>
    <property type="evidence" value="ECO:0007669"/>
    <property type="project" value="TreeGrafter"/>
</dbReference>
<dbReference type="CDD" id="cd00077">
    <property type="entry name" value="HDc"/>
    <property type="match status" value="2"/>
</dbReference>